<feature type="domain" description="Glycosyl transferase family 51" evidence="17">
    <location>
        <begin position="48"/>
        <end position="214"/>
    </location>
</feature>
<keyword evidence="5" id="KW-0121">Carboxypeptidase</keyword>
<evidence type="ECO:0000256" key="12">
    <source>
        <dbReference type="ARBA" id="ARBA00023136"/>
    </source>
</evidence>
<evidence type="ECO:0000256" key="8">
    <source>
        <dbReference type="ARBA" id="ARBA00022679"/>
    </source>
</evidence>
<evidence type="ECO:0000259" key="17">
    <source>
        <dbReference type="Pfam" id="PF00912"/>
    </source>
</evidence>
<comment type="catalytic activity">
    <reaction evidence="16">
        <text>[GlcNAc-(1-&gt;4)-Mur2Ac(oyl-L-Ala-gamma-D-Glu-L-Lys-D-Ala-D-Ala)](n)-di-trans,octa-cis-undecaprenyl diphosphate + beta-D-GlcNAc-(1-&gt;4)-Mur2Ac(oyl-L-Ala-gamma-D-Glu-L-Lys-D-Ala-D-Ala)-di-trans,octa-cis-undecaprenyl diphosphate = [GlcNAc-(1-&gt;4)-Mur2Ac(oyl-L-Ala-gamma-D-Glu-L-Lys-D-Ala-D-Ala)](n+1)-di-trans,octa-cis-undecaprenyl diphosphate + di-trans,octa-cis-undecaprenyl diphosphate + H(+)</text>
        <dbReference type="Rhea" id="RHEA:23708"/>
        <dbReference type="Rhea" id="RHEA-COMP:9602"/>
        <dbReference type="Rhea" id="RHEA-COMP:9603"/>
        <dbReference type="ChEBI" id="CHEBI:15378"/>
        <dbReference type="ChEBI" id="CHEBI:58405"/>
        <dbReference type="ChEBI" id="CHEBI:60033"/>
        <dbReference type="ChEBI" id="CHEBI:78435"/>
        <dbReference type="EC" id="2.4.99.28"/>
    </reaction>
</comment>
<dbReference type="PANTHER" id="PTHR32282:SF11">
    <property type="entry name" value="PENICILLIN-BINDING PROTEIN 1B"/>
    <property type="match status" value="1"/>
</dbReference>
<keyword evidence="9" id="KW-0378">Hydrolase</keyword>
<dbReference type="InterPro" id="IPR001264">
    <property type="entry name" value="Glyco_trans_51"/>
</dbReference>
<name>A0A380LJU5_9FIRM</name>
<comment type="subcellular location">
    <subcellularLocation>
        <location evidence="1">Cell membrane</location>
    </subcellularLocation>
</comment>
<keyword evidence="4" id="KW-1003">Cell membrane</keyword>
<evidence type="ECO:0000256" key="4">
    <source>
        <dbReference type="ARBA" id="ARBA00022475"/>
    </source>
</evidence>
<evidence type="ECO:0000256" key="14">
    <source>
        <dbReference type="ARBA" id="ARBA00023316"/>
    </source>
</evidence>
<evidence type="ECO:0000256" key="3">
    <source>
        <dbReference type="ARBA" id="ARBA00007739"/>
    </source>
</evidence>
<keyword evidence="11" id="KW-0573">Peptidoglycan synthesis</keyword>
<dbReference type="RefSeq" id="WP_022788986.1">
    <property type="nucleotide sequence ID" value="NZ_UHFX01000003.1"/>
</dbReference>
<protein>
    <submittedName>
        <fullName evidence="18">Penicillin-binding protein 1A</fullName>
    </submittedName>
</protein>
<evidence type="ECO:0000256" key="13">
    <source>
        <dbReference type="ARBA" id="ARBA00023268"/>
    </source>
</evidence>
<dbReference type="SUPFAM" id="SSF53955">
    <property type="entry name" value="Lysozyme-like"/>
    <property type="match status" value="1"/>
</dbReference>
<evidence type="ECO:0000256" key="5">
    <source>
        <dbReference type="ARBA" id="ARBA00022645"/>
    </source>
</evidence>
<dbReference type="GO" id="GO:0008360">
    <property type="term" value="P:regulation of cell shape"/>
    <property type="evidence" value="ECO:0007669"/>
    <property type="project" value="UniProtKB-KW"/>
</dbReference>
<keyword evidence="12" id="KW-0472">Membrane</keyword>
<comment type="catalytic activity">
    <reaction evidence="15">
        <text>Preferential cleavage: (Ac)2-L-Lys-D-Ala-|-D-Ala. Also transpeptidation of peptidyl-alanyl moieties that are N-acyl substituents of D-alanine.</text>
        <dbReference type="EC" id="3.4.16.4"/>
    </reaction>
</comment>
<keyword evidence="8" id="KW-0808">Transferase</keyword>
<keyword evidence="13" id="KW-0511">Multifunctional enzyme</keyword>
<proteinExistence type="inferred from homology"/>
<evidence type="ECO:0000313" key="18">
    <source>
        <dbReference type="EMBL" id="SUO03611.1"/>
    </source>
</evidence>
<evidence type="ECO:0000313" key="19">
    <source>
        <dbReference type="Proteomes" id="UP000255523"/>
    </source>
</evidence>
<organism evidence="18 19">
    <name type="scientific">Faecalicoccus pleomorphus</name>
    <dbReference type="NCBI Taxonomy" id="1323"/>
    <lineage>
        <taxon>Bacteria</taxon>
        <taxon>Bacillati</taxon>
        <taxon>Bacillota</taxon>
        <taxon>Erysipelotrichia</taxon>
        <taxon>Erysipelotrichales</taxon>
        <taxon>Erysipelotrichaceae</taxon>
        <taxon>Faecalicoccus</taxon>
    </lineage>
</organism>
<keyword evidence="6" id="KW-0645">Protease</keyword>
<evidence type="ECO:0000256" key="6">
    <source>
        <dbReference type="ARBA" id="ARBA00022670"/>
    </source>
</evidence>
<dbReference type="OrthoDB" id="9766909at2"/>
<dbReference type="GO" id="GO:0006508">
    <property type="term" value="P:proteolysis"/>
    <property type="evidence" value="ECO:0007669"/>
    <property type="project" value="UniProtKB-KW"/>
</dbReference>
<dbReference type="GeneID" id="77461461"/>
<evidence type="ECO:0000256" key="16">
    <source>
        <dbReference type="ARBA" id="ARBA00049902"/>
    </source>
</evidence>
<dbReference type="Gene3D" id="1.10.3810.10">
    <property type="entry name" value="Biosynthetic peptidoglycan transglycosylase-like"/>
    <property type="match status" value="1"/>
</dbReference>
<dbReference type="GO" id="GO:0071555">
    <property type="term" value="P:cell wall organization"/>
    <property type="evidence" value="ECO:0007669"/>
    <property type="project" value="UniProtKB-KW"/>
</dbReference>
<dbReference type="GO" id="GO:0005886">
    <property type="term" value="C:plasma membrane"/>
    <property type="evidence" value="ECO:0007669"/>
    <property type="project" value="UniProtKB-SubCell"/>
</dbReference>
<dbReference type="FunFam" id="1.10.3810.10:FF:000001">
    <property type="entry name" value="Penicillin-binding protein 1A"/>
    <property type="match status" value="1"/>
</dbReference>
<dbReference type="PROSITE" id="PS51257">
    <property type="entry name" value="PROKAR_LIPOPROTEIN"/>
    <property type="match status" value="1"/>
</dbReference>
<evidence type="ECO:0000256" key="2">
    <source>
        <dbReference type="ARBA" id="ARBA00007090"/>
    </source>
</evidence>
<dbReference type="Pfam" id="PF00912">
    <property type="entry name" value="Transgly"/>
    <property type="match status" value="1"/>
</dbReference>
<sequence length="238" mass="26859">MIKKIGKLIALIFLLAAMSVGCLAGLGYMDYKEAIDQTSIEDKMESIQSHEDYVTLEQLPELYRKAVVAVEDHDFYEHQGIDIEAIGRAILNNLKAMSFVEGGSTITQQLAKNEFFTQDKNFVRKFAEIFMAFDIESKYSKDQILELYVNSIYFGEGYYGIHAASVGYFDVEPMYLNEAQCILLAGIPNAPSVYSLHVNPVLAKQRAKQVLRQMVKYSFLSEAEAQNIAYQLDQMIAG</sequence>
<dbReference type="Proteomes" id="UP000255523">
    <property type="component" value="Unassembled WGS sequence"/>
</dbReference>
<evidence type="ECO:0000256" key="15">
    <source>
        <dbReference type="ARBA" id="ARBA00034000"/>
    </source>
</evidence>
<keyword evidence="14" id="KW-0961">Cell wall biogenesis/degradation</keyword>
<comment type="similarity">
    <text evidence="2">In the C-terminal section; belongs to the transpeptidase family.</text>
</comment>
<evidence type="ECO:0000256" key="10">
    <source>
        <dbReference type="ARBA" id="ARBA00022960"/>
    </source>
</evidence>
<dbReference type="PANTHER" id="PTHR32282">
    <property type="entry name" value="BINDING PROTEIN TRANSPEPTIDASE, PUTATIVE-RELATED"/>
    <property type="match status" value="1"/>
</dbReference>
<comment type="similarity">
    <text evidence="3">In the N-terminal section; belongs to the glycosyltransferase 51 family.</text>
</comment>
<evidence type="ECO:0000256" key="11">
    <source>
        <dbReference type="ARBA" id="ARBA00022984"/>
    </source>
</evidence>
<dbReference type="AlphaFoldDB" id="A0A380LJU5"/>
<evidence type="ECO:0000256" key="7">
    <source>
        <dbReference type="ARBA" id="ARBA00022676"/>
    </source>
</evidence>
<dbReference type="GO" id="GO:0008955">
    <property type="term" value="F:peptidoglycan glycosyltransferase activity"/>
    <property type="evidence" value="ECO:0007669"/>
    <property type="project" value="UniProtKB-EC"/>
</dbReference>
<gene>
    <name evidence="18" type="primary">pbp1A</name>
    <name evidence="18" type="ORF">NCTC11087_00478</name>
</gene>
<dbReference type="GO" id="GO:0030288">
    <property type="term" value="C:outer membrane-bounded periplasmic space"/>
    <property type="evidence" value="ECO:0007669"/>
    <property type="project" value="TreeGrafter"/>
</dbReference>
<dbReference type="InterPro" id="IPR036950">
    <property type="entry name" value="PBP_transglycosylase"/>
</dbReference>
<dbReference type="GO" id="GO:0009002">
    <property type="term" value="F:serine-type D-Ala-D-Ala carboxypeptidase activity"/>
    <property type="evidence" value="ECO:0007669"/>
    <property type="project" value="UniProtKB-EC"/>
</dbReference>
<dbReference type="GO" id="GO:0009252">
    <property type="term" value="P:peptidoglycan biosynthetic process"/>
    <property type="evidence" value="ECO:0007669"/>
    <property type="project" value="UniProtKB-KW"/>
</dbReference>
<dbReference type="InterPro" id="IPR023346">
    <property type="entry name" value="Lysozyme-like_dom_sf"/>
</dbReference>
<keyword evidence="19" id="KW-1185">Reference proteome</keyword>
<accession>A0A380LJU5</accession>
<dbReference type="InterPro" id="IPR050396">
    <property type="entry name" value="Glycosyltr_51/Transpeptidase"/>
</dbReference>
<evidence type="ECO:0000256" key="1">
    <source>
        <dbReference type="ARBA" id="ARBA00004236"/>
    </source>
</evidence>
<evidence type="ECO:0000256" key="9">
    <source>
        <dbReference type="ARBA" id="ARBA00022801"/>
    </source>
</evidence>
<dbReference type="EMBL" id="UHFX01000003">
    <property type="protein sequence ID" value="SUO03611.1"/>
    <property type="molecule type" value="Genomic_DNA"/>
</dbReference>
<keyword evidence="10" id="KW-0133">Cell shape</keyword>
<reference evidence="18 19" key="1">
    <citation type="submission" date="2018-06" db="EMBL/GenBank/DDBJ databases">
        <authorList>
            <consortium name="Pathogen Informatics"/>
            <person name="Doyle S."/>
        </authorList>
    </citation>
    <scope>NUCLEOTIDE SEQUENCE [LARGE SCALE GENOMIC DNA]</scope>
    <source>
        <strain evidence="18 19">NCTC11087</strain>
    </source>
</reference>
<keyword evidence="7" id="KW-0328">Glycosyltransferase</keyword>